<feature type="signal peptide" evidence="1">
    <location>
        <begin position="1"/>
        <end position="17"/>
    </location>
</feature>
<sequence length="146" mass="16499">MLFFPLLLWLLATSVNAQSLFSYNTRPQLFIYNALGYYNSSNSSTNDLNSLVHLVGRKPISTLDPALFVLVDEGMLEPDPQKTWWSLDYNRDDDYTFTCRPNSETTRQLGAFNISEGNIVNTVPFIANNGSEFLATQFQVILFPTG</sequence>
<name>A0AAD6ZW84_9AGAR</name>
<dbReference type="Proteomes" id="UP001218218">
    <property type="component" value="Unassembled WGS sequence"/>
</dbReference>
<dbReference type="EMBL" id="JARIHO010000025">
    <property type="protein sequence ID" value="KAJ7342494.1"/>
    <property type="molecule type" value="Genomic_DNA"/>
</dbReference>
<feature type="chain" id="PRO_5042104547" evidence="1">
    <location>
        <begin position="18"/>
        <end position="146"/>
    </location>
</feature>
<keyword evidence="3" id="KW-1185">Reference proteome</keyword>
<proteinExistence type="predicted"/>
<evidence type="ECO:0000313" key="2">
    <source>
        <dbReference type="EMBL" id="KAJ7342494.1"/>
    </source>
</evidence>
<accession>A0AAD6ZW84</accession>
<gene>
    <name evidence="2" type="ORF">DFH08DRAFT_963242</name>
</gene>
<evidence type="ECO:0000313" key="3">
    <source>
        <dbReference type="Proteomes" id="UP001218218"/>
    </source>
</evidence>
<protein>
    <submittedName>
        <fullName evidence="2">Uncharacterized protein</fullName>
    </submittedName>
</protein>
<keyword evidence="1" id="KW-0732">Signal</keyword>
<comment type="caution">
    <text evidence="2">The sequence shown here is derived from an EMBL/GenBank/DDBJ whole genome shotgun (WGS) entry which is preliminary data.</text>
</comment>
<evidence type="ECO:0000256" key="1">
    <source>
        <dbReference type="SAM" id="SignalP"/>
    </source>
</evidence>
<organism evidence="2 3">
    <name type="scientific">Mycena albidolilacea</name>
    <dbReference type="NCBI Taxonomy" id="1033008"/>
    <lineage>
        <taxon>Eukaryota</taxon>
        <taxon>Fungi</taxon>
        <taxon>Dikarya</taxon>
        <taxon>Basidiomycota</taxon>
        <taxon>Agaricomycotina</taxon>
        <taxon>Agaricomycetes</taxon>
        <taxon>Agaricomycetidae</taxon>
        <taxon>Agaricales</taxon>
        <taxon>Marasmiineae</taxon>
        <taxon>Mycenaceae</taxon>
        <taxon>Mycena</taxon>
    </lineage>
</organism>
<reference evidence="2" key="1">
    <citation type="submission" date="2023-03" db="EMBL/GenBank/DDBJ databases">
        <title>Massive genome expansion in bonnet fungi (Mycena s.s.) driven by repeated elements and novel gene families across ecological guilds.</title>
        <authorList>
            <consortium name="Lawrence Berkeley National Laboratory"/>
            <person name="Harder C.B."/>
            <person name="Miyauchi S."/>
            <person name="Viragh M."/>
            <person name="Kuo A."/>
            <person name="Thoen E."/>
            <person name="Andreopoulos B."/>
            <person name="Lu D."/>
            <person name="Skrede I."/>
            <person name="Drula E."/>
            <person name="Henrissat B."/>
            <person name="Morin E."/>
            <person name="Kohler A."/>
            <person name="Barry K."/>
            <person name="LaButti K."/>
            <person name="Morin E."/>
            <person name="Salamov A."/>
            <person name="Lipzen A."/>
            <person name="Mereny Z."/>
            <person name="Hegedus B."/>
            <person name="Baldrian P."/>
            <person name="Stursova M."/>
            <person name="Weitz H."/>
            <person name="Taylor A."/>
            <person name="Grigoriev I.V."/>
            <person name="Nagy L.G."/>
            <person name="Martin F."/>
            <person name="Kauserud H."/>
        </authorList>
    </citation>
    <scope>NUCLEOTIDE SEQUENCE</scope>
    <source>
        <strain evidence="2">CBHHK002</strain>
    </source>
</reference>
<dbReference type="AlphaFoldDB" id="A0AAD6ZW84"/>